<keyword evidence="4" id="KW-1185">Reference proteome</keyword>
<keyword evidence="1" id="KW-0547">Nucleotide-binding</keyword>
<dbReference type="Gene3D" id="3.30.1490.20">
    <property type="entry name" value="ATP-grasp fold, A domain"/>
    <property type="match status" value="1"/>
</dbReference>
<reference evidence="3 4" key="1">
    <citation type="submission" date="2021-03" db="EMBL/GenBank/DDBJ databases">
        <title>Sequencing the genomes of 1000 actinobacteria strains.</title>
        <authorList>
            <person name="Klenk H.-P."/>
        </authorList>
    </citation>
    <scope>NUCLEOTIDE SEQUENCE [LARGE SCALE GENOMIC DNA]</scope>
    <source>
        <strain evidence="3 4">DSM 15797</strain>
    </source>
</reference>
<protein>
    <submittedName>
        <fullName evidence="3">Carbamoyl-phosphate synthase large subunit</fullName>
        <ecNumber evidence="3">6.3.5.5</ecNumber>
    </submittedName>
</protein>
<gene>
    <name evidence="3" type="ORF">JOF47_000597</name>
</gene>
<evidence type="ECO:0000313" key="3">
    <source>
        <dbReference type="EMBL" id="MBP2385086.1"/>
    </source>
</evidence>
<dbReference type="GO" id="GO:0004088">
    <property type="term" value="F:carbamoyl-phosphate synthase (glutamine-hydrolyzing) activity"/>
    <property type="evidence" value="ECO:0007669"/>
    <property type="project" value="UniProtKB-EC"/>
</dbReference>
<dbReference type="Proteomes" id="UP001296993">
    <property type="component" value="Unassembled WGS sequence"/>
</dbReference>
<dbReference type="InterPro" id="IPR013815">
    <property type="entry name" value="ATP_grasp_subdomain_1"/>
</dbReference>
<keyword evidence="3" id="KW-0436">Ligase</keyword>
<comment type="caution">
    <text evidence="3">The sequence shown here is derived from an EMBL/GenBank/DDBJ whole genome shotgun (WGS) entry which is preliminary data.</text>
</comment>
<dbReference type="EC" id="6.3.5.5" evidence="3"/>
<dbReference type="PROSITE" id="PS50975">
    <property type="entry name" value="ATP_GRASP"/>
    <property type="match status" value="1"/>
</dbReference>
<proteinExistence type="predicted"/>
<dbReference type="Gene3D" id="3.30.470.20">
    <property type="entry name" value="ATP-grasp fold, B domain"/>
    <property type="match status" value="1"/>
</dbReference>
<dbReference type="InterPro" id="IPR011761">
    <property type="entry name" value="ATP-grasp"/>
</dbReference>
<organism evidence="3 4">
    <name type="scientific">Paeniglutamicibacter kerguelensis</name>
    <dbReference type="NCBI Taxonomy" id="254788"/>
    <lineage>
        <taxon>Bacteria</taxon>
        <taxon>Bacillati</taxon>
        <taxon>Actinomycetota</taxon>
        <taxon>Actinomycetes</taxon>
        <taxon>Micrococcales</taxon>
        <taxon>Micrococcaceae</taxon>
        <taxon>Paeniglutamicibacter</taxon>
    </lineage>
</organism>
<dbReference type="SUPFAM" id="SSF56059">
    <property type="entry name" value="Glutathione synthetase ATP-binding domain-like"/>
    <property type="match status" value="1"/>
</dbReference>
<name>A0ABS4X9E5_9MICC</name>
<sequence length="267" mass="28054">MDTTPSSFFGVIEPICAAADPRMLDQLAALVAKHNIDVLIPTVSDELPAVAMAAEGGLFGHALAAIAPADGVTKAHDKYVTMRALATAGINTPLFGLPSDYESVEAAFEAMGAPLIIKPRVGRGGRGVRVLERNESIAWEDLTDKLILQQYASGIEYAPMVFRAGDTHAPLVVVVEKTELKQGRVGNAVSTKRVENRGVPEVVSVAAGAVQALGLVGAVDLDIRRLANGDPVVLEINARFGANSCQAPEILVEVLQDAAARCLQVAK</sequence>
<dbReference type="EMBL" id="JAGIOF010000001">
    <property type="protein sequence ID" value="MBP2385086.1"/>
    <property type="molecule type" value="Genomic_DNA"/>
</dbReference>
<accession>A0ABS4X9E5</accession>
<dbReference type="PANTHER" id="PTHR21621">
    <property type="entry name" value="RIBOSOMAL PROTEIN S6 MODIFICATION PROTEIN"/>
    <property type="match status" value="1"/>
</dbReference>
<dbReference type="InterPro" id="IPR003806">
    <property type="entry name" value="ATP-grasp_PylC-type"/>
</dbReference>
<evidence type="ECO:0000313" key="4">
    <source>
        <dbReference type="Proteomes" id="UP001296993"/>
    </source>
</evidence>
<dbReference type="Pfam" id="PF02655">
    <property type="entry name" value="ATP-grasp_3"/>
    <property type="match status" value="1"/>
</dbReference>
<keyword evidence="1" id="KW-0067">ATP-binding</keyword>
<dbReference type="PANTHER" id="PTHR21621:SF2">
    <property type="entry name" value="COENZYME GAMMA-F420-2:ALPHA-L-GLUTAMATE LIGASE"/>
    <property type="match status" value="1"/>
</dbReference>
<feature type="domain" description="ATP-grasp" evidence="2">
    <location>
        <begin position="82"/>
        <end position="267"/>
    </location>
</feature>
<evidence type="ECO:0000256" key="1">
    <source>
        <dbReference type="PROSITE-ProRule" id="PRU00409"/>
    </source>
</evidence>
<evidence type="ECO:0000259" key="2">
    <source>
        <dbReference type="PROSITE" id="PS50975"/>
    </source>
</evidence>